<dbReference type="PRINTS" id="PR00326">
    <property type="entry name" value="GTP1OBG"/>
</dbReference>
<dbReference type="Gene3D" id="6.10.250.2860">
    <property type="match status" value="1"/>
</dbReference>
<keyword evidence="2 8" id="KW-0479">Metal-binding</keyword>
<feature type="binding site" evidence="7">
    <location>
        <begin position="255"/>
        <end position="258"/>
    </location>
    <ligand>
        <name>GTP</name>
        <dbReference type="ChEBI" id="CHEBI:37565"/>
    </ligand>
</feature>
<gene>
    <name evidence="6 11" type="primary">hflX</name>
    <name evidence="11" type="ORF">IAB63_06035</name>
</gene>
<dbReference type="Gene3D" id="3.40.50.11060">
    <property type="entry name" value="GTPase HflX, N-terminal domain"/>
    <property type="match status" value="1"/>
</dbReference>
<feature type="coiled-coil region" evidence="9">
    <location>
        <begin position="161"/>
        <end position="195"/>
    </location>
</feature>
<feature type="domain" description="Hflx-type G" evidence="10">
    <location>
        <begin position="202"/>
        <end position="369"/>
    </location>
</feature>
<dbReference type="NCBIfam" id="TIGR00231">
    <property type="entry name" value="small_GTP"/>
    <property type="match status" value="1"/>
</dbReference>
<dbReference type="InterPro" id="IPR032305">
    <property type="entry name" value="GTP-bd_M"/>
</dbReference>
<dbReference type="InterPro" id="IPR016496">
    <property type="entry name" value="GTPase_HflX"/>
</dbReference>
<reference evidence="11" key="2">
    <citation type="journal article" date="2021" name="PeerJ">
        <title>Extensive microbial diversity within the chicken gut microbiome revealed by metagenomics and culture.</title>
        <authorList>
            <person name="Gilroy R."/>
            <person name="Ravi A."/>
            <person name="Getino M."/>
            <person name="Pursley I."/>
            <person name="Horton D.L."/>
            <person name="Alikhan N.F."/>
            <person name="Baker D."/>
            <person name="Gharbi K."/>
            <person name="Hall N."/>
            <person name="Watson M."/>
            <person name="Adriaenssens E.M."/>
            <person name="Foster-Nyarko E."/>
            <person name="Jarju S."/>
            <person name="Secka A."/>
            <person name="Antonio M."/>
            <person name="Oren A."/>
            <person name="Chaudhuri R.R."/>
            <person name="La Ragione R."/>
            <person name="Hildebrand F."/>
            <person name="Pallen M.J."/>
        </authorList>
    </citation>
    <scope>NUCLEOTIDE SEQUENCE</scope>
    <source>
        <strain evidence="11">CHK187-14744</strain>
    </source>
</reference>
<comment type="function">
    <text evidence="6">GTPase that associates with the 50S ribosomal subunit and may have a role during protein synthesis or ribosome biogenesis.</text>
</comment>
<protein>
    <recommendedName>
        <fullName evidence="6">GTPase HflX</fullName>
    </recommendedName>
    <alternativeName>
        <fullName evidence="6">GTP-binding protein HflX</fullName>
    </alternativeName>
</protein>
<dbReference type="InterPro" id="IPR030394">
    <property type="entry name" value="G_HFLX_dom"/>
</dbReference>
<dbReference type="PIRSF" id="PIRSF006809">
    <property type="entry name" value="GTP-binding_hflX_prd"/>
    <property type="match status" value="1"/>
</dbReference>
<dbReference type="InterPro" id="IPR005225">
    <property type="entry name" value="Small_GTP-bd"/>
</dbReference>
<dbReference type="InterPro" id="IPR025121">
    <property type="entry name" value="GTPase_HflX_N"/>
</dbReference>
<evidence type="ECO:0000256" key="7">
    <source>
        <dbReference type="PIRSR" id="PIRSR006809-1"/>
    </source>
</evidence>
<comment type="similarity">
    <text evidence="6">Belongs to the TRAFAC class OBG-HflX-like GTPase superfamily. HflX GTPase family.</text>
</comment>
<dbReference type="Proteomes" id="UP000824164">
    <property type="component" value="Unassembled WGS sequence"/>
</dbReference>
<keyword evidence="1 6" id="KW-0963">Cytoplasm</keyword>
<comment type="subunit">
    <text evidence="6">Monomer. Associates with the 50S ribosomal subunit.</text>
</comment>
<evidence type="ECO:0000256" key="3">
    <source>
        <dbReference type="ARBA" id="ARBA00022741"/>
    </source>
</evidence>
<comment type="subcellular location">
    <subcellularLocation>
        <location evidence="6">Cytoplasm</location>
    </subcellularLocation>
    <text evidence="6">May associate with membranes.</text>
</comment>
<keyword evidence="4 8" id="KW-0460">Magnesium</keyword>
<proteinExistence type="inferred from homology"/>
<dbReference type="InterPro" id="IPR042108">
    <property type="entry name" value="GTPase_HflX_N_sf"/>
</dbReference>
<feature type="binding site" evidence="8">
    <location>
        <position position="235"/>
    </location>
    <ligand>
        <name>Mg(2+)</name>
        <dbReference type="ChEBI" id="CHEBI:18420"/>
    </ligand>
</feature>
<feature type="binding site" evidence="7">
    <location>
        <begin position="233"/>
        <end position="237"/>
    </location>
    <ligand>
        <name>GTP</name>
        <dbReference type="ChEBI" id="CHEBI:37565"/>
    </ligand>
</feature>
<keyword evidence="3 6" id="KW-0547">Nucleotide-binding</keyword>
<dbReference type="GO" id="GO:0046872">
    <property type="term" value="F:metal ion binding"/>
    <property type="evidence" value="ECO:0007669"/>
    <property type="project" value="UniProtKB-KW"/>
</dbReference>
<feature type="binding site" evidence="8">
    <location>
        <position position="215"/>
    </location>
    <ligand>
        <name>Mg(2+)</name>
        <dbReference type="ChEBI" id="CHEBI:18420"/>
    </ligand>
</feature>
<dbReference type="GO" id="GO:0003924">
    <property type="term" value="F:GTPase activity"/>
    <property type="evidence" value="ECO:0007669"/>
    <property type="project" value="UniProtKB-UniRule"/>
</dbReference>
<dbReference type="GO" id="GO:0043022">
    <property type="term" value="F:ribosome binding"/>
    <property type="evidence" value="ECO:0007669"/>
    <property type="project" value="TreeGrafter"/>
</dbReference>
<dbReference type="AlphaFoldDB" id="A0A9D1KW26"/>
<keyword evidence="5 6" id="KW-0342">GTP-binding</keyword>
<dbReference type="HAMAP" id="MF_00900">
    <property type="entry name" value="GTPase_HflX"/>
    <property type="match status" value="1"/>
</dbReference>
<evidence type="ECO:0000256" key="5">
    <source>
        <dbReference type="ARBA" id="ARBA00023134"/>
    </source>
</evidence>
<accession>A0A9D1KW26</accession>
<keyword evidence="9" id="KW-0175">Coiled coil</keyword>
<evidence type="ECO:0000256" key="9">
    <source>
        <dbReference type="SAM" id="Coils"/>
    </source>
</evidence>
<dbReference type="Gene3D" id="3.40.50.300">
    <property type="entry name" value="P-loop containing nucleotide triphosphate hydrolases"/>
    <property type="match status" value="1"/>
</dbReference>
<dbReference type="InterPro" id="IPR006073">
    <property type="entry name" value="GTP-bd"/>
</dbReference>
<evidence type="ECO:0000256" key="1">
    <source>
        <dbReference type="ARBA" id="ARBA00022490"/>
    </source>
</evidence>
<dbReference type="Pfam" id="PF01926">
    <property type="entry name" value="MMR_HSR1"/>
    <property type="match status" value="1"/>
</dbReference>
<dbReference type="PANTHER" id="PTHR10229:SF0">
    <property type="entry name" value="GTP-BINDING PROTEIN 6-RELATED"/>
    <property type="match status" value="1"/>
</dbReference>
<dbReference type="GO" id="GO:0005737">
    <property type="term" value="C:cytoplasm"/>
    <property type="evidence" value="ECO:0007669"/>
    <property type="project" value="UniProtKB-SubCell"/>
</dbReference>
<evidence type="ECO:0000313" key="12">
    <source>
        <dbReference type="Proteomes" id="UP000824164"/>
    </source>
</evidence>
<organism evidence="11 12">
    <name type="scientific">Candidatus Onthocola gallistercoris</name>
    <dbReference type="NCBI Taxonomy" id="2840876"/>
    <lineage>
        <taxon>Bacteria</taxon>
        <taxon>Bacillati</taxon>
        <taxon>Bacillota</taxon>
        <taxon>Bacilli</taxon>
        <taxon>Candidatus Onthocola</taxon>
    </lineage>
</organism>
<sequence>MAGLYDNTALTERVILVGVSLQENDDTQESLDELEELAATAGAVTVGRLVQNREKIHPGTYLGKGKIEELKAYIWEVEATGIICDDELSPAQMANLADALDVKVMDRTLLILDIFAARAVSSEGKIQVELAQLRYRATRLTGLGTAMSRLGGGIGTRGPGEKKLEMDRRLIRSRISQLKKELEGVERHRETNRSQRRKTGIPVAAIVGYTNAGKSTLLNRLTGSNVLEEDKLFATLDATTRELILDGGQKILLTDTVGFIRKLPHHLVEAFKSTLEEARYADIILHVVDSASPQRDTHMYVVYDTLRQLNVGDKPVITLFNKTDLLTEKEQQIRLNDFRADRSVSISARSGEGMEELKAALEQILRQRQLLIERVFDYSRAKDVAVLRKYGQVLEEAYREDGIYVKAYVPKEVYARLDF</sequence>
<dbReference type="CDD" id="cd01878">
    <property type="entry name" value="HflX"/>
    <property type="match status" value="1"/>
</dbReference>
<dbReference type="PROSITE" id="PS51705">
    <property type="entry name" value="G_HFLX"/>
    <property type="match status" value="1"/>
</dbReference>
<evidence type="ECO:0000256" key="8">
    <source>
        <dbReference type="PIRSR" id="PIRSR006809-2"/>
    </source>
</evidence>
<feature type="binding site" evidence="7">
    <location>
        <begin position="208"/>
        <end position="215"/>
    </location>
    <ligand>
        <name>GTP</name>
        <dbReference type="ChEBI" id="CHEBI:37565"/>
    </ligand>
</feature>
<reference evidence="11" key="1">
    <citation type="submission" date="2020-10" db="EMBL/GenBank/DDBJ databases">
        <authorList>
            <person name="Gilroy R."/>
        </authorList>
    </citation>
    <scope>NUCLEOTIDE SEQUENCE</scope>
    <source>
        <strain evidence="11">CHK187-14744</strain>
    </source>
</reference>
<dbReference type="NCBIfam" id="TIGR03156">
    <property type="entry name" value="GTP_HflX"/>
    <property type="match status" value="1"/>
</dbReference>
<comment type="cofactor">
    <cofactor evidence="8">
        <name>Mg(2+)</name>
        <dbReference type="ChEBI" id="CHEBI:18420"/>
    </cofactor>
</comment>
<evidence type="ECO:0000313" key="11">
    <source>
        <dbReference type="EMBL" id="HIU02796.1"/>
    </source>
</evidence>
<dbReference type="FunFam" id="3.40.50.11060:FF:000001">
    <property type="entry name" value="GTPase HflX"/>
    <property type="match status" value="1"/>
</dbReference>
<dbReference type="Pfam" id="PF16360">
    <property type="entry name" value="GTP-bdg_M"/>
    <property type="match status" value="1"/>
</dbReference>
<evidence type="ECO:0000256" key="2">
    <source>
        <dbReference type="ARBA" id="ARBA00022723"/>
    </source>
</evidence>
<feature type="binding site" evidence="7">
    <location>
        <begin position="321"/>
        <end position="324"/>
    </location>
    <ligand>
        <name>GTP</name>
        <dbReference type="ChEBI" id="CHEBI:37565"/>
    </ligand>
</feature>
<evidence type="ECO:0000259" key="10">
    <source>
        <dbReference type="PROSITE" id="PS51705"/>
    </source>
</evidence>
<evidence type="ECO:0000256" key="6">
    <source>
        <dbReference type="HAMAP-Rule" id="MF_00900"/>
    </source>
</evidence>
<evidence type="ECO:0000256" key="4">
    <source>
        <dbReference type="ARBA" id="ARBA00022842"/>
    </source>
</evidence>
<dbReference type="InterPro" id="IPR027417">
    <property type="entry name" value="P-loop_NTPase"/>
</dbReference>
<dbReference type="PANTHER" id="PTHR10229">
    <property type="entry name" value="GTP-BINDING PROTEIN HFLX"/>
    <property type="match status" value="1"/>
</dbReference>
<feature type="binding site" evidence="7">
    <location>
        <begin position="347"/>
        <end position="349"/>
    </location>
    <ligand>
        <name>GTP</name>
        <dbReference type="ChEBI" id="CHEBI:37565"/>
    </ligand>
</feature>
<dbReference type="EMBL" id="DVLT01000039">
    <property type="protein sequence ID" value="HIU02796.1"/>
    <property type="molecule type" value="Genomic_DNA"/>
</dbReference>
<dbReference type="GO" id="GO:0005525">
    <property type="term" value="F:GTP binding"/>
    <property type="evidence" value="ECO:0007669"/>
    <property type="project" value="UniProtKB-UniRule"/>
</dbReference>
<name>A0A9D1KW26_9FIRM</name>
<dbReference type="Pfam" id="PF13167">
    <property type="entry name" value="GTP-bdg_N"/>
    <property type="match status" value="1"/>
</dbReference>
<dbReference type="SUPFAM" id="SSF52540">
    <property type="entry name" value="P-loop containing nucleoside triphosphate hydrolases"/>
    <property type="match status" value="1"/>
</dbReference>
<comment type="caution">
    <text evidence="11">The sequence shown here is derived from an EMBL/GenBank/DDBJ whole genome shotgun (WGS) entry which is preliminary data.</text>
</comment>